<dbReference type="Proteomes" id="UP000094172">
    <property type="component" value="Unassembled WGS sequence"/>
</dbReference>
<sequence>MLQRRLDERDSLLGVVVRQAVEMGDERIDAGVRSRNFVVQTSRQARTQSVMDIASIRAVTS</sequence>
<organism evidence="1 2">
    <name type="scientific">Methyloceanibacter stevinii</name>
    <dbReference type="NCBI Taxonomy" id="1774970"/>
    <lineage>
        <taxon>Bacteria</taxon>
        <taxon>Pseudomonadati</taxon>
        <taxon>Pseudomonadota</taxon>
        <taxon>Alphaproteobacteria</taxon>
        <taxon>Hyphomicrobiales</taxon>
        <taxon>Hyphomicrobiaceae</taxon>
        <taxon>Methyloceanibacter</taxon>
    </lineage>
</organism>
<keyword evidence="2" id="KW-1185">Reference proteome</keyword>
<proteinExistence type="predicted"/>
<gene>
    <name evidence="1" type="ORF">AUC70_02130</name>
</gene>
<evidence type="ECO:0000313" key="2">
    <source>
        <dbReference type="Proteomes" id="UP000094172"/>
    </source>
</evidence>
<dbReference type="EMBL" id="LPWE01000010">
    <property type="protein sequence ID" value="ODR95706.1"/>
    <property type="molecule type" value="Genomic_DNA"/>
</dbReference>
<evidence type="ECO:0000313" key="1">
    <source>
        <dbReference type="EMBL" id="ODR95706.1"/>
    </source>
</evidence>
<name>A0A1E3VRY4_9HYPH</name>
<comment type="caution">
    <text evidence="1">The sequence shown here is derived from an EMBL/GenBank/DDBJ whole genome shotgun (WGS) entry which is preliminary data.</text>
</comment>
<accession>A0A1E3VRY4</accession>
<reference evidence="1 2" key="1">
    <citation type="journal article" date="2016" name="Environ. Microbiol.">
        <title>New Methyloceanibacter diversity from North Sea sediments includes methanotroph containing solely the soluble methane monooxygenase.</title>
        <authorList>
            <person name="Vekeman B."/>
            <person name="Kerckhof F.M."/>
            <person name="Cremers G."/>
            <person name="de Vos P."/>
            <person name="Vandamme P."/>
            <person name="Boon N."/>
            <person name="Op den Camp H.J."/>
            <person name="Heylen K."/>
        </authorList>
    </citation>
    <scope>NUCLEOTIDE SEQUENCE [LARGE SCALE GENOMIC DNA]</scope>
    <source>
        <strain evidence="1 2">R-67176</strain>
    </source>
</reference>
<protein>
    <submittedName>
        <fullName evidence="1">Uncharacterized protein</fullName>
    </submittedName>
</protein>
<dbReference type="STRING" id="1774970.AUC70_02130"/>
<dbReference type="AlphaFoldDB" id="A0A1E3VRY4"/>